<evidence type="ECO:0000256" key="1">
    <source>
        <dbReference type="ARBA" id="ARBA00022737"/>
    </source>
</evidence>
<name>A0A9X3PH53_9ACTN</name>
<dbReference type="Gene3D" id="3.20.20.80">
    <property type="entry name" value="Glycosidases"/>
    <property type="match status" value="1"/>
</dbReference>
<dbReference type="RefSeq" id="WP_270121744.1">
    <property type="nucleotide sequence ID" value="NZ_JAPZVQ010000004.1"/>
</dbReference>
<evidence type="ECO:0000256" key="5">
    <source>
        <dbReference type="ARBA" id="ARBA00023326"/>
    </source>
</evidence>
<dbReference type="SMART" id="SM00633">
    <property type="entry name" value="Glyco_10"/>
    <property type="match status" value="1"/>
</dbReference>
<dbReference type="EC" id="3.2.1.8" evidence="6"/>
<evidence type="ECO:0000313" key="9">
    <source>
        <dbReference type="EMBL" id="MDA1385285.1"/>
    </source>
</evidence>
<dbReference type="SUPFAM" id="SSF51445">
    <property type="entry name" value="(Trans)glycosidases"/>
    <property type="match status" value="1"/>
</dbReference>
<dbReference type="EMBL" id="JAPZVQ010000004">
    <property type="protein sequence ID" value="MDA1385285.1"/>
    <property type="molecule type" value="Genomic_DNA"/>
</dbReference>
<keyword evidence="1" id="KW-0677">Repeat</keyword>
<dbReference type="Gene3D" id="2.60.120.260">
    <property type="entry name" value="Galactose-binding domain-like"/>
    <property type="match status" value="1"/>
</dbReference>
<comment type="similarity">
    <text evidence="6">Belongs to the glycosyl hydrolase 10 (cellulase F) family.</text>
</comment>
<reference evidence="9" key="1">
    <citation type="submission" date="2022-12" db="EMBL/GenBank/DDBJ databases">
        <title>Gycomyces niveus sp.nov., a novel actinomycete isolated from soil in Shouguang.</title>
        <authorList>
            <person name="Yang X."/>
        </authorList>
    </citation>
    <scope>NUCLEOTIDE SEQUENCE</scope>
    <source>
        <strain evidence="9">DSM 44724</strain>
    </source>
</reference>
<gene>
    <name evidence="9" type="ORF">O2L01_09840</name>
</gene>
<dbReference type="InterPro" id="IPR017853">
    <property type="entry name" value="GH"/>
</dbReference>
<dbReference type="SUPFAM" id="SSF49785">
    <property type="entry name" value="Galactose-binding domain-like"/>
    <property type="match status" value="1"/>
</dbReference>
<keyword evidence="4 6" id="KW-0326">Glycosidase</keyword>
<evidence type="ECO:0000256" key="4">
    <source>
        <dbReference type="ARBA" id="ARBA00023295"/>
    </source>
</evidence>
<dbReference type="Proteomes" id="UP001145799">
    <property type="component" value="Unassembled WGS sequence"/>
</dbReference>
<dbReference type="GO" id="GO:0031176">
    <property type="term" value="F:endo-1,4-beta-xylanase activity"/>
    <property type="evidence" value="ECO:0007669"/>
    <property type="project" value="UniProtKB-EC"/>
</dbReference>
<comment type="catalytic activity">
    <reaction evidence="6">
        <text>Endohydrolysis of (1-&gt;4)-beta-D-xylosidic linkages in xylans.</text>
        <dbReference type="EC" id="3.2.1.8"/>
    </reaction>
</comment>
<evidence type="ECO:0000259" key="8">
    <source>
        <dbReference type="PROSITE" id="PS51760"/>
    </source>
</evidence>
<dbReference type="InterPro" id="IPR003305">
    <property type="entry name" value="CenC_carb-bd"/>
</dbReference>
<dbReference type="PRINTS" id="PR00134">
    <property type="entry name" value="GLHYDRLASE10"/>
</dbReference>
<evidence type="ECO:0000256" key="6">
    <source>
        <dbReference type="RuleBase" id="RU361174"/>
    </source>
</evidence>
<dbReference type="GO" id="GO:0045493">
    <property type="term" value="P:xylan catabolic process"/>
    <property type="evidence" value="ECO:0007669"/>
    <property type="project" value="UniProtKB-KW"/>
</dbReference>
<dbReference type="InterPro" id="IPR044846">
    <property type="entry name" value="GH10"/>
</dbReference>
<comment type="caution">
    <text evidence="9">The sequence shown here is derived from an EMBL/GenBank/DDBJ whole genome shotgun (WGS) entry which is preliminary data.</text>
</comment>
<dbReference type="PANTHER" id="PTHR31490:SF90">
    <property type="entry name" value="ENDO-1,4-BETA-XYLANASE A"/>
    <property type="match status" value="1"/>
</dbReference>
<feature type="region of interest" description="Disordered" evidence="7">
    <location>
        <begin position="1"/>
        <end position="32"/>
    </location>
</feature>
<evidence type="ECO:0000256" key="3">
    <source>
        <dbReference type="ARBA" id="ARBA00023277"/>
    </source>
</evidence>
<dbReference type="Pfam" id="PF00331">
    <property type="entry name" value="Glyco_hydro_10"/>
    <property type="match status" value="1"/>
</dbReference>
<feature type="domain" description="GH10" evidence="8">
    <location>
        <begin position="198"/>
        <end position="532"/>
    </location>
</feature>
<evidence type="ECO:0000313" key="10">
    <source>
        <dbReference type="Proteomes" id="UP001145799"/>
    </source>
</evidence>
<protein>
    <recommendedName>
        <fullName evidence="6">Beta-xylanase</fullName>
        <ecNumber evidence="6">3.2.1.8</ecNumber>
    </recommendedName>
</protein>
<accession>A0A9X3PH53</accession>
<keyword evidence="5 6" id="KW-0624">Polysaccharide degradation</keyword>
<keyword evidence="3 6" id="KW-0119">Carbohydrate metabolism</keyword>
<evidence type="ECO:0000256" key="2">
    <source>
        <dbReference type="ARBA" id="ARBA00022801"/>
    </source>
</evidence>
<dbReference type="InterPro" id="IPR001000">
    <property type="entry name" value="GH10_dom"/>
</dbReference>
<dbReference type="AlphaFoldDB" id="A0A9X3PH53"/>
<organism evidence="9 10">
    <name type="scientific">Glycomyces lechevalierae</name>
    <dbReference type="NCBI Taxonomy" id="256034"/>
    <lineage>
        <taxon>Bacteria</taxon>
        <taxon>Bacillati</taxon>
        <taxon>Actinomycetota</taxon>
        <taxon>Actinomycetes</taxon>
        <taxon>Glycomycetales</taxon>
        <taxon>Glycomycetaceae</taxon>
        <taxon>Glycomyces</taxon>
    </lineage>
</organism>
<sequence>MSHPSPQRMPHPSLAPPASRRPGRGGPARGPGAGLLPAGFVALAASPAQADDLLLATDFSSGTTEGWTGRGAAAVAVDPEQRLLITGRTATWNGAAIDITSHIEVGVRYQLKVYLRLPEGETAADLRTTVQRDVGGVSNYEGVRWNTAVTDAAWTEFSGTYSIAQPADLLQFYVESDSSLTPILLDAFTLTRIAEPEIQDLLPLKDFLADDFTFGCAVEPPEVVGKPAELLAKHFAQVTTGNQMKPESIQPTEGVFDFSRADQIVDFAEAHGMKIWGHTLLWHNQTPAWWFLDANGEPLRKTREHQQLLLQRLETHVKAIAAHYGDRVWAWDVVNEVVDPEQPDGLRHSRWYEVFGGPKYIEKAFKIARKAFPRKVKLFINDYNTEFPDKREAMFNLVQHLKCEGAPVDGIGHQAHVDYRRDPALLGESIDLFRELGVLQTITELDVSLSNEMTESLPATPPERLIAQGWYYKELFEVLRARADDLESVTMWGLYDAVSWLRTWPVSRPHEAPLFFDDRLQAKSAYWGVVDPSKLEPMPEA</sequence>
<keyword evidence="2 6" id="KW-0378">Hydrolase</keyword>
<dbReference type="PANTHER" id="PTHR31490">
    <property type="entry name" value="GLYCOSYL HYDROLASE"/>
    <property type="match status" value="1"/>
</dbReference>
<dbReference type="Pfam" id="PF02018">
    <property type="entry name" value="CBM_4_9"/>
    <property type="match status" value="1"/>
</dbReference>
<dbReference type="InterPro" id="IPR008979">
    <property type="entry name" value="Galactose-bd-like_sf"/>
</dbReference>
<dbReference type="PROSITE" id="PS51760">
    <property type="entry name" value="GH10_2"/>
    <property type="match status" value="1"/>
</dbReference>
<evidence type="ECO:0000256" key="7">
    <source>
        <dbReference type="SAM" id="MobiDB-lite"/>
    </source>
</evidence>
<proteinExistence type="inferred from homology"/>